<evidence type="ECO:0000259" key="1">
    <source>
        <dbReference type="Pfam" id="PF12697"/>
    </source>
</evidence>
<dbReference type="PANTHER" id="PTHR12277:SF81">
    <property type="entry name" value="PROTEIN ABHD13"/>
    <property type="match status" value="1"/>
</dbReference>
<comment type="caution">
    <text evidence="2">The sequence shown here is derived from an EMBL/GenBank/DDBJ whole genome shotgun (WGS) entry which is preliminary data.</text>
</comment>
<gene>
    <name evidence="2" type="ORF">C1SCF055_LOCUS2058</name>
</gene>
<reference evidence="2" key="1">
    <citation type="submission" date="2022-10" db="EMBL/GenBank/DDBJ databases">
        <authorList>
            <person name="Chen Y."/>
            <person name="Dougan E. K."/>
            <person name="Chan C."/>
            <person name="Rhodes N."/>
            <person name="Thang M."/>
        </authorList>
    </citation>
    <scope>NUCLEOTIDE SEQUENCE</scope>
</reference>
<dbReference type="EMBL" id="CAMXCT010000085">
    <property type="protein sequence ID" value="CAI3973559.1"/>
    <property type="molecule type" value="Genomic_DNA"/>
</dbReference>
<keyword evidence="4" id="KW-1185">Reference proteome</keyword>
<dbReference type="PANTHER" id="PTHR12277">
    <property type="entry name" value="ALPHA/BETA HYDROLASE DOMAIN-CONTAINING PROTEIN"/>
    <property type="match status" value="1"/>
</dbReference>
<evidence type="ECO:0000313" key="4">
    <source>
        <dbReference type="Proteomes" id="UP001152797"/>
    </source>
</evidence>
<dbReference type="Pfam" id="PF12697">
    <property type="entry name" value="Abhydrolase_6"/>
    <property type="match status" value="1"/>
</dbReference>
<dbReference type="EMBL" id="CAMXCT020000085">
    <property type="protein sequence ID" value="CAL1126934.1"/>
    <property type="molecule type" value="Genomic_DNA"/>
</dbReference>
<dbReference type="OrthoDB" id="441341at2759"/>
<dbReference type="SUPFAM" id="SSF53474">
    <property type="entry name" value="alpha/beta-Hydrolases"/>
    <property type="match status" value="1"/>
</dbReference>
<dbReference type="Proteomes" id="UP001152797">
    <property type="component" value="Unassembled WGS sequence"/>
</dbReference>
<sequence length="324" mass="34988">MAPAASTARSSSSLVPVGVRRRVLVTAAAVGLAAFGLRVVAVKLQNALLYHPRPITGDPYYEKVVSQTSKQLQRRGYKIEEFAYSVRNEKQKALLVKPEQAKAAPLWVVFGGNAMVSADWLPFCESILSLKDSSVADPIFLLVDYPGYGDNGGEPSPSSALEASHEALEQLLRQLKDVPPSSVNLFGHSLGAAAASQLAAKLARSRADFQPGKLVLSSPFLSIDAMAAVLFGNLFPRWLLRSLVTHRWNNAEMLPTAAAAGWEVSIIHPKMDEIVPVQHGEELCDSIQAQGKICTLTKPEGCGHNDVVFASLRSYAKFLGLSRL</sequence>
<dbReference type="EMBL" id="CAMXCT030000085">
    <property type="protein sequence ID" value="CAL4760871.1"/>
    <property type="molecule type" value="Genomic_DNA"/>
</dbReference>
<accession>A0A9P1BHN0</accession>
<dbReference type="AlphaFoldDB" id="A0A9P1BHN0"/>
<evidence type="ECO:0000313" key="2">
    <source>
        <dbReference type="EMBL" id="CAI3973559.1"/>
    </source>
</evidence>
<dbReference type="InterPro" id="IPR029058">
    <property type="entry name" value="AB_hydrolase_fold"/>
</dbReference>
<evidence type="ECO:0000313" key="3">
    <source>
        <dbReference type="EMBL" id="CAL4760871.1"/>
    </source>
</evidence>
<name>A0A9P1BHN0_9DINO</name>
<proteinExistence type="predicted"/>
<reference evidence="3 4" key="2">
    <citation type="submission" date="2024-05" db="EMBL/GenBank/DDBJ databases">
        <authorList>
            <person name="Chen Y."/>
            <person name="Shah S."/>
            <person name="Dougan E. K."/>
            <person name="Thang M."/>
            <person name="Chan C."/>
        </authorList>
    </citation>
    <scope>NUCLEOTIDE SEQUENCE [LARGE SCALE GENOMIC DNA]</scope>
</reference>
<dbReference type="Gene3D" id="3.40.50.1820">
    <property type="entry name" value="alpha/beta hydrolase"/>
    <property type="match status" value="1"/>
</dbReference>
<organism evidence="2">
    <name type="scientific">Cladocopium goreaui</name>
    <dbReference type="NCBI Taxonomy" id="2562237"/>
    <lineage>
        <taxon>Eukaryota</taxon>
        <taxon>Sar</taxon>
        <taxon>Alveolata</taxon>
        <taxon>Dinophyceae</taxon>
        <taxon>Suessiales</taxon>
        <taxon>Symbiodiniaceae</taxon>
        <taxon>Cladocopium</taxon>
    </lineage>
</organism>
<protein>
    <submittedName>
        <fullName evidence="3">Beta-glucosidase</fullName>
    </submittedName>
</protein>
<feature type="domain" description="AB hydrolase-1" evidence="1">
    <location>
        <begin position="116"/>
        <end position="258"/>
    </location>
</feature>
<dbReference type="InterPro" id="IPR000073">
    <property type="entry name" value="AB_hydrolase_1"/>
</dbReference>